<dbReference type="Gene3D" id="3.50.50.60">
    <property type="entry name" value="FAD/NAD(P)-binding domain"/>
    <property type="match status" value="2"/>
</dbReference>
<dbReference type="EnsemblMetazoa" id="CPIJ017634-RA">
    <property type="protein sequence ID" value="CPIJ017634-PA"/>
    <property type="gene ID" value="CPIJ017634"/>
</dbReference>
<evidence type="ECO:0000313" key="1">
    <source>
        <dbReference type="EMBL" id="EDS26708.1"/>
    </source>
</evidence>
<sequence>MQQAAPEIIKRYTTLTRPNTPLNVVHDPRTGGGSASFTALCAIKGQDVTGKVLAIYNEAKMPQMRPPPFNEPERSISYEPDDLCIDPTKLDEAQNEGVAIARSYEVQPNDVENLKLIRELQLINKEGNTSKNWPEYLSQSKTLSRRQVTAQDAVQDRRSAGQTLTDDERRMEHLHRERQQWNIALEKHLQRPCVPLPRAAALLRHHHSEGFTGSCTT</sequence>
<reference evidence="1" key="1">
    <citation type="submission" date="2007-03" db="EMBL/GenBank/DDBJ databases">
        <title>Annotation of Culex pipiens quinquefasciatus.</title>
        <authorList>
            <consortium name="The Broad Institute Genome Sequencing Platform"/>
            <person name="Atkinson P.W."/>
            <person name="Hemingway J."/>
            <person name="Christensen B.M."/>
            <person name="Higgs S."/>
            <person name="Kodira C."/>
            <person name="Hannick L."/>
            <person name="Megy K."/>
            <person name="O'Leary S."/>
            <person name="Pearson M."/>
            <person name="Haas B.J."/>
            <person name="Mauceli E."/>
            <person name="Wortman J.R."/>
            <person name="Lee N.H."/>
            <person name="Guigo R."/>
            <person name="Stanke M."/>
            <person name="Alvarado L."/>
            <person name="Amedeo P."/>
            <person name="Antoine C.H."/>
            <person name="Arensburger P."/>
            <person name="Bidwell S.L."/>
            <person name="Crawford M."/>
            <person name="Camaro F."/>
            <person name="Devon K."/>
            <person name="Engels R."/>
            <person name="Hammond M."/>
            <person name="Howarth C."/>
            <person name="Koehrsen M."/>
            <person name="Lawson D."/>
            <person name="Montgomery P."/>
            <person name="Nene V."/>
            <person name="Nusbaum C."/>
            <person name="Puiu D."/>
            <person name="Romero-Severson J."/>
            <person name="Severson D.W."/>
            <person name="Shumway M."/>
            <person name="Sisk P."/>
            <person name="Stolte C."/>
            <person name="Zeng Q."/>
            <person name="Eisenstadt E."/>
            <person name="Fraser-Liggett C."/>
            <person name="Strausberg R."/>
            <person name="Galagan J."/>
            <person name="Birren B."/>
            <person name="Collins F.H."/>
        </authorList>
    </citation>
    <scope>NUCLEOTIDE SEQUENCE [LARGE SCALE GENOMIC DNA]</scope>
    <source>
        <strain evidence="1">JHB</strain>
    </source>
</reference>
<evidence type="ECO:0000313" key="2">
    <source>
        <dbReference type="EnsemblMetazoa" id="CPIJ017634-PA"/>
    </source>
</evidence>
<proteinExistence type="predicted"/>
<protein>
    <submittedName>
        <fullName evidence="1 2">Disulfide oxidoreductase</fullName>
    </submittedName>
</protein>
<dbReference type="InterPro" id="IPR036188">
    <property type="entry name" value="FAD/NAD-bd_sf"/>
</dbReference>
<name>B0XFD5_CULQU</name>
<dbReference type="KEGG" id="cqu:CpipJ_CPIJ017634"/>
<dbReference type="Proteomes" id="UP000002320">
    <property type="component" value="Unassembled WGS sequence"/>
</dbReference>
<dbReference type="InParanoid" id="B0XFD5"/>
<gene>
    <name evidence="2" type="primary">6052018</name>
    <name evidence="1" type="ORF">CpipJ_CPIJ017634</name>
</gene>
<dbReference type="EMBL" id="DS232915">
    <property type="protein sequence ID" value="EDS26708.1"/>
    <property type="molecule type" value="Genomic_DNA"/>
</dbReference>
<dbReference type="STRING" id="7176.B0XFD5"/>
<accession>B0XFD5</accession>
<keyword evidence="3" id="KW-1185">Reference proteome</keyword>
<dbReference type="AlphaFoldDB" id="B0XFD5"/>
<evidence type="ECO:0000313" key="3">
    <source>
        <dbReference type="Proteomes" id="UP000002320"/>
    </source>
</evidence>
<dbReference type="VEuPathDB" id="VectorBase:CPIJ017634"/>
<organism>
    <name type="scientific">Culex quinquefasciatus</name>
    <name type="common">Southern house mosquito</name>
    <name type="synonym">Culex pungens</name>
    <dbReference type="NCBI Taxonomy" id="7176"/>
    <lineage>
        <taxon>Eukaryota</taxon>
        <taxon>Metazoa</taxon>
        <taxon>Ecdysozoa</taxon>
        <taxon>Arthropoda</taxon>
        <taxon>Hexapoda</taxon>
        <taxon>Insecta</taxon>
        <taxon>Pterygota</taxon>
        <taxon>Neoptera</taxon>
        <taxon>Endopterygota</taxon>
        <taxon>Diptera</taxon>
        <taxon>Nematocera</taxon>
        <taxon>Culicoidea</taxon>
        <taxon>Culicidae</taxon>
        <taxon>Culicinae</taxon>
        <taxon>Culicini</taxon>
        <taxon>Culex</taxon>
        <taxon>Culex</taxon>
    </lineage>
</organism>
<dbReference type="eggNOG" id="KOG1346">
    <property type="taxonomic scope" value="Eukaryota"/>
</dbReference>
<reference evidence="2" key="2">
    <citation type="submission" date="2021-02" db="UniProtKB">
        <authorList>
            <consortium name="EnsemblMetazoa"/>
        </authorList>
    </citation>
    <scope>IDENTIFICATION</scope>
    <source>
        <strain evidence="2">JHB</strain>
    </source>
</reference>
<dbReference type="VEuPathDB" id="VectorBase:CQUJHB017639"/>
<dbReference type="HOGENOM" id="CLU_1273355_0_0_1"/>